<name>A0A5C3NH29_9AGAM</name>
<feature type="transmembrane region" description="Helical" evidence="1">
    <location>
        <begin position="6"/>
        <end position="29"/>
    </location>
</feature>
<reference evidence="2 3" key="1">
    <citation type="journal article" date="2019" name="Nat. Ecol. Evol.">
        <title>Megaphylogeny resolves global patterns of mushroom evolution.</title>
        <authorList>
            <person name="Varga T."/>
            <person name="Krizsan K."/>
            <person name="Foldi C."/>
            <person name="Dima B."/>
            <person name="Sanchez-Garcia M."/>
            <person name="Sanchez-Ramirez S."/>
            <person name="Szollosi G.J."/>
            <person name="Szarkandi J.G."/>
            <person name="Papp V."/>
            <person name="Albert L."/>
            <person name="Andreopoulos W."/>
            <person name="Angelini C."/>
            <person name="Antonin V."/>
            <person name="Barry K.W."/>
            <person name="Bougher N.L."/>
            <person name="Buchanan P."/>
            <person name="Buyck B."/>
            <person name="Bense V."/>
            <person name="Catcheside P."/>
            <person name="Chovatia M."/>
            <person name="Cooper J."/>
            <person name="Damon W."/>
            <person name="Desjardin D."/>
            <person name="Finy P."/>
            <person name="Geml J."/>
            <person name="Haridas S."/>
            <person name="Hughes K."/>
            <person name="Justo A."/>
            <person name="Karasinski D."/>
            <person name="Kautmanova I."/>
            <person name="Kiss B."/>
            <person name="Kocsube S."/>
            <person name="Kotiranta H."/>
            <person name="LaButti K.M."/>
            <person name="Lechner B.E."/>
            <person name="Liimatainen K."/>
            <person name="Lipzen A."/>
            <person name="Lukacs Z."/>
            <person name="Mihaltcheva S."/>
            <person name="Morgado L.N."/>
            <person name="Niskanen T."/>
            <person name="Noordeloos M.E."/>
            <person name="Ohm R.A."/>
            <person name="Ortiz-Santana B."/>
            <person name="Ovrebo C."/>
            <person name="Racz N."/>
            <person name="Riley R."/>
            <person name="Savchenko A."/>
            <person name="Shiryaev A."/>
            <person name="Soop K."/>
            <person name="Spirin V."/>
            <person name="Szebenyi C."/>
            <person name="Tomsovsky M."/>
            <person name="Tulloss R.E."/>
            <person name="Uehling J."/>
            <person name="Grigoriev I.V."/>
            <person name="Vagvolgyi C."/>
            <person name="Papp T."/>
            <person name="Martin F.M."/>
            <person name="Miettinen O."/>
            <person name="Hibbett D.S."/>
            <person name="Nagy L.G."/>
        </authorList>
    </citation>
    <scope>NUCLEOTIDE SEQUENCE [LARGE SCALE GENOMIC DNA]</scope>
    <source>
        <strain evidence="2 3">OMC1185</strain>
    </source>
</reference>
<evidence type="ECO:0000313" key="3">
    <source>
        <dbReference type="Proteomes" id="UP000305948"/>
    </source>
</evidence>
<dbReference type="Proteomes" id="UP000305948">
    <property type="component" value="Unassembled WGS sequence"/>
</dbReference>
<dbReference type="EMBL" id="ML213503">
    <property type="protein sequence ID" value="TFK57209.1"/>
    <property type="molecule type" value="Genomic_DNA"/>
</dbReference>
<keyword evidence="1" id="KW-0812">Transmembrane</keyword>
<organism evidence="2 3">
    <name type="scientific">Heliocybe sulcata</name>
    <dbReference type="NCBI Taxonomy" id="5364"/>
    <lineage>
        <taxon>Eukaryota</taxon>
        <taxon>Fungi</taxon>
        <taxon>Dikarya</taxon>
        <taxon>Basidiomycota</taxon>
        <taxon>Agaricomycotina</taxon>
        <taxon>Agaricomycetes</taxon>
        <taxon>Gloeophyllales</taxon>
        <taxon>Gloeophyllaceae</taxon>
        <taxon>Heliocybe</taxon>
    </lineage>
</organism>
<keyword evidence="1" id="KW-0472">Membrane</keyword>
<accession>A0A5C3NH29</accession>
<sequence>MSTIIISSSGMFASVISTSSIDIFVLLLLRGATRIGGVASVWRIWFEADVLMVVEDASLGLGTLLFC</sequence>
<dbReference type="AlphaFoldDB" id="A0A5C3NH29"/>
<keyword evidence="3" id="KW-1185">Reference proteome</keyword>
<gene>
    <name evidence="2" type="ORF">OE88DRAFT_1650845</name>
</gene>
<protein>
    <submittedName>
        <fullName evidence="2">Uncharacterized protein</fullName>
    </submittedName>
</protein>
<evidence type="ECO:0000256" key="1">
    <source>
        <dbReference type="SAM" id="Phobius"/>
    </source>
</evidence>
<evidence type="ECO:0000313" key="2">
    <source>
        <dbReference type="EMBL" id="TFK57209.1"/>
    </source>
</evidence>
<keyword evidence="1" id="KW-1133">Transmembrane helix</keyword>
<proteinExistence type="predicted"/>